<dbReference type="SUPFAM" id="SSF56672">
    <property type="entry name" value="DNA/RNA polymerases"/>
    <property type="match status" value="1"/>
</dbReference>
<dbReference type="eggNOG" id="ENOG502QT5H">
    <property type="taxonomic scope" value="Eukaryota"/>
</dbReference>
<dbReference type="PANTHER" id="PTHR31511">
    <property type="entry name" value="PROTEIN CBG23764"/>
    <property type="match status" value="1"/>
</dbReference>
<dbReference type="InterPro" id="IPR043502">
    <property type="entry name" value="DNA/RNA_pol_sf"/>
</dbReference>
<accession>T1IJA5</accession>
<protein>
    <recommendedName>
        <fullName evidence="3">DNA-directed DNA polymerase</fullName>
    </recommendedName>
</protein>
<proteinExistence type="predicted"/>
<dbReference type="PhylomeDB" id="T1IJA5"/>
<evidence type="ECO:0000313" key="2">
    <source>
        <dbReference type="Proteomes" id="UP000014500"/>
    </source>
</evidence>
<dbReference type="PANTHER" id="PTHR31511:SF12">
    <property type="entry name" value="RHO TERMINATION FACTOR N-TERMINAL DOMAIN-CONTAINING PROTEIN"/>
    <property type="match status" value="1"/>
</dbReference>
<evidence type="ECO:0008006" key="3">
    <source>
        <dbReference type="Google" id="ProtNLM"/>
    </source>
</evidence>
<dbReference type="AlphaFoldDB" id="T1IJA5"/>
<dbReference type="HOGENOM" id="CLU_1091159_0_0_1"/>
<dbReference type="OMA" id="FRTITIH"/>
<name>T1IJA5_STRMM</name>
<dbReference type="EnsemblMetazoa" id="SMAR000964-RA">
    <property type="protein sequence ID" value="SMAR000964-PA"/>
    <property type="gene ID" value="SMAR000964"/>
</dbReference>
<dbReference type="STRING" id="126957.T1IJA5"/>
<dbReference type="EMBL" id="JH430236">
    <property type="status" value="NOT_ANNOTATED_CDS"/>
    <property type="molecule type" value="Genomic_DNA"/>
</dbReference>
<reference evidence="1" key="2">
    <citation type="submission" date="2015-02" db="UniProtKB">
        <authorList>
            <consortium name="EnsemblMetazoa"/>
        </authorList>
    </citation>
    <scope>IDENTIFICATION</scope>
</reference>
<keyword evidence="2" id="KW-1185">Reference proteome</keyword>
<dbReference type="Proteomes" id="UP000014500">
    <property type="component" value="Unassembled WGS sequence"/>
</dbReference>
<sequence length="255" mass="28805">MRFLVRKSIKNVRKRSSIVMAATCHKVVGDIADPRTKSFSILNNSLAIISKRHSILNLNKPIYLGRFGHRFLLDLYGEKLKILGSDTDSFFLKITTDDFYKDMLAHAEKFDTSDYPRDHFLYSHIGCKVPGLFKDDTNGKAVRSFVGLKAKLYSMEISDGTTKSTSKGIKKNSAVNHDSMVKCLEEGDVVFANYHSIESRNHVLHTRKIRKLALTNFDVKAYLLDQINTLPNGHCNIPTTEENDDDGQIFDVAAD</sequence>
<reference evidence="2" key="1">
    <citation type="submission" date="2011-05" db="EMBL/GenBank/DDBJ databases">
        <authorList>
            <person name="Richards S.R."/>
            <person name="Qu J."/>
            <person name="Jiang H."/>
            <person name="Jhangiani S.N."/>
            <person name="Agravi P."/>
            <person name="Goodspeed R."/>
            <person name="Gross S."/>
            <person name="Mandapat C."/>
            <person name="Jackson L."/>
            <person name="Mathew T."/>
            <person name="Pu L."/>
            <person name="Thornton R."/>
            <person name="Saada N."/>
            <person name="Wilczek-Boney K.B."/>
            <person name="Lee S."/>
            <person name="Kovar C."/>
            <person name="Wu Y."/>
            <person name="Scherer S.E."/>
            <person name="Worley K.C."/>
            <person name="Muzny D.M."/>
            <person name="Gibbs R."/>
        </authorList>
    </citation>
    <scope>NUCLEOTIDE SEQUENCE</scope>
    <source>
        <strain evidence="2">Brora</strain>
    </source>
</reference>
<dbReference type="GO" id="GO:0071897">
    <property type="term" value="P:DNA biosynthetic process"/>
    <property type="evidence" value="ECO:0007669"/>
    <property type="project" value="UniProtKB-ARBA"/>
</dbReference>
<evidence type="ECO:0000313" key="1">
    <source>
        <dbReference type="EnsemblMetazoa" id="SMAR000964-PA"/>
    </source>
</evidence>
<organism evidence="1 2">
    <name type="scientific">Strigamia maritima</name>
    <name type="common">European centipede</name>
    <name type="synonym">Geophilus maritimus</name>
    <dbReference type="NCBI Taxonomy" id="126957"/>
    <lineage>
        <taxon>Eukaryota</taxon>
        <taxon>Metazoa</taxon>
        <taxon>Ecdysozoa</taxon>
        <taxon>Arthropoda</taxon>
        <taxon>Myriapoda</taxon>
        <taxon>Chilopoda</taxon>
        <taxon>Pleurostigmophora</taxon>
        <taxon>Geophilomorpha</taxon>
        <taxon>Linotaeniidae</taxon>
        <taxon>Strigamia</taxon>
    </lineage>
</organism>